<keyword evidence="1" id="KW-0732">Signal</keyword>
<organism evidence="3">
    <name type="scientific">Leucothrix mucor</name>
    <dbReference type="NCBI Taxonomy" id="45248"/>
    <lineage>
        <taxon>Bacteria</taxon>
        <taxon>Pseudomonadati</taxon>
        <taxon>Pseudomonadota</taxon>
        <taxon>Gammaproteobacteria</taxon>
        <taxon>Thiotrichales</taxon>
        <taxon>Thiotrichaceae</taxon>
        <taxon>Leucothrix</taxon>
    </lineage>
</organism>
<protein>
    <submittedName>
        <fullName evidence="3">TlpA family protein disulfide reductase</fullName>
    </submittedName>
</protein>
<dbReference type="PROSITE" id="PS51352">
    <property type="entry name" value="THIOREDOXIN_2"/>
    <property type="match status" value="1"/>
</dbReference>
<evidence type="ECO:0000313" key="3">
    <source>
        <dbReference type="EMBL" id="HFC93033.1"/>
    </source>
</evidence>
<evidence type="ECO:0000259" key="2">
    <source>
        <dbReference type="PROSITE" id="PS51352"/>
    </source>
</evidence>
<dbReference type="GO" id="GO:0016491">
    <property type="term" value="F:oxidoreductase activity"/>
    <property type="evidence" value="ECO:0007669"/>
    <property type="project" value="InterPro"/>
</dbReference>
<evidence type="ECO:0000256" key="1">
    <source>
        <dbReference type="SAM" id="SignalP"/>
    </source>
</evidence>
<feature type="chain" id="PRO_5030986760" evidence="1">
    <location>
        <begin position="25"/>
        <end position="83"/>
    </location>
</feature>
<dbReference type="InterPro" id="IPR050553">
    <property type="entry name" value="Thioredoxin_ResA/DsbE_sf"/>
</dbReference>
<dbReference type="CDD" id="cd02966">
    <property type="entry name" value="TlpA_like_family"/>
    <property type="match status" value="1"/>
</dbReference>
<dbReference type="PANTHER" id="PTHR42852">
    <property type="entry name" value="THIOL:DISULFIDE INTERCHANGE PROTEIN DSBE"/>
    <property type="match status" value="1"/>
</dbReference>
<feature type="signal peptide" evidence="1">
    <location>
        <begin position="1"/>
        <end position="24"/>
    </location>
</feature>
<dbReference type="InterPro" id="IPR013766">
    <property type="entry name" value="Thioredoxin_domain"/>
</dbReference>
<name>A0A7V2T3T6_LEUMU</name>
<dbReference type="Pfam" id="PF08534">
    <property type="entry name" value="Redoxin"/>
    <property type="match status" value="1"/>
</dbReference>
<dbReference type="AlphaFoldDB" id="A0A7V2T3T6"/>
<reference evidence="3" key="1">
    <citation type="journal article" date="2020" name="mSystems">
        <title>Genome- and Community-Level Interaction Insights into Carbon Utilization and Element Cycling Functions of Hydrothermarchaeota in Hydrothermal Sediment.</title>
        <authorList>
            <person name="Zhou Z."/>
            <person name="Liu Y."/>
            <person name="Xu W."/>
            <person name="Pan J."/>
            <person name="Luo Z.H."/>
            <person name="Li M."/>
        </authorList>
    </citation>
    <scope>NUCLEOTIDE SEQUENCE [LARGE SCALE GENOMIC DNA]</scope>
    <source>
        <strain evidence="3">HyVt-493</strain>
    </source>
</reference>
<dbReference type="EMBL" id="DRMS01000355">
    <property type="protein sequence ID" value="HFC93033.1"/>
    <property type="molecule type" value="Genomic_DNA"/>
</dbReference>
<dbReference type="Gene3D" id="3.40.30.10">
    <property type="entry name" value="Glutaredoxin"/>
    <property type="match status" value="1"/>
</dbReference>
<feature type="domain" description="Thioredoxin" evidence="2">
    <location>
        <begin position="12"/>
        <end position="83"/>
    </location>
</feature>
<dbReference type="InterPro" id="IPR013740">
    <property type="entry name" value="Redoxin"/>
</dbReference>
<dbReference type="PANTHER" id="PTHR42852:SF13">
    <property type="entry name" value="PROTEIN DIPZ"/>
    <property type="match status" value="1"/>
</dbReference>
<dbReference type="SUPFAM" id="SSF52833">
    <property type="entry name" value="Thioredoxin-like"/>
    <property type="match status" value="1"/>
</dbReference>
<accession>A0A7V2T3T6</accession>
<comment type="caution">
    <text evidence="3">The sequence shown here is derived from an EMBL/GenBank/DDBJ whole genome shotgun (WGS) entry which is preliminary data.</text>
</comment>
<sequence>MLTKLKQLVFGICLLIGLSSLSWATDKGKPIDLTAYKGKVVLVDFWASWCSPCRQSFPWLNKMQQKYEAKGLVIIGANVDENS</sequence>
<gene>
    <name evidence="3" type="ORF">ENJ51_09495</name>
</gene>
<dbReference type="Proteomes" id="UP000885750">
    <property type="component" value="Unassembled WGS sequence"/>
</dbReference>
<proteinExistence type="predicted"/>
<dbReference type="InterPro" id="IPR036249">
    <property type="entry name" value="Thioredoxin-like_sf"/>
</dbReference>
<feature type="non-terminal residue" evidence="3">
    <location>
        <position position="83"/>
    </location>
</feature>